<evidence type="ECO:0000256" key="2">
    <source>
        <dbReference type="SAM" id="MobiDB-lite"/>
    </source>
</evidence>
<keyword evidence="4" id="KW-1185">Reference proteome</keyword>
<feature type="compositionally biased region" description="Low complexity" evidence="2">
    <location>
        <begin position="1"/>
        <end position="18"/>
    </location>
</feature>
<keyword evidence="1" id="KW-0175">Coiled coil</keyword>
<feature type="compositionally biased region" description="Polar residues" evidence="2">
    <location>
        <begin position="201"/>
        <end position="213"/>
    </location>
</feature>
<feature type="compositionally biased region" description="Polar residues" evidence="2">
    <location>
        <begin position="19"/>
        <end position="30"/>
    </location>
</feature>
<dbReference type="AlphaFoldDB" id="A0A9P7GAP6"/>
<accession>A0A9P7GAP6</accession>
<sequence length="374" mass="39864">MSKPASAASSSLTSLTSTQPSRHPSISLQHAQALPNHQRSKSQSQSQLHSQASSSTNSRNTTPGGLGAQQRSRPHPRASTAILGGTERFLALFDEERLKLEAQHKQQLIDLEGRFQKFRAMAVEEQLLLRARVRNLEAKAELGKEKEKEGPEGVEMDVGATSGPATLDTASTLSSSTPAEHIDDATTSILLQFAVHLKKSNASTGDPASNPNSDLPPPDLGSISDAFMPALAQYLACHNKALQEAESKTRALEAERDALVADLKTRVVCAHCGAVKERVDGEKTAGVRLPGEAEEKEDPSPVLDLQKETETETTQEGVGATTEPAVTCIAPDMLSLKRVVEDVTGSLPVTGIAKRPRLGSMDDYNIATPVVNGS</sequence>
<evidence type="ECO:0000313" key="4">
    <source>
        <dbReference type="Proteomes" id="UP000775547"/>
    </source>
</evidence>
<dbReference type="Proteomes" id="UP000775547">
    <property type="component" value="Unassembled WGS sequence"/>
</dbReference>
<feature type="coiled-coil region" evidence="1">
    <location>
        <begin position="235"/>
        <end position="262"/>
    </location>
</feature>
<gene>
    <name evidence="3" type="ORF">DXG03_003664</name>
</gene>
<feature type="region of interest" description="Disordered" evidence="2">
    <location>
        <begin position="1"/>
        <end position="79"/>
    </location>
</feature>
<dbReference type="OrthoDB" id="3069577at2759"/>
<proteinExistence type="predicted"/>
<feature type="compositionally biased region" description="Low complexity" evidence="2">
    <location>
        <begin position="41"/>
        <end position="58"/>
    </location>
</feature>
<reference evidence="3" key="1">
    <citation type="submission" date="2020-07" db="EMBL/GenBank/DDBJ databases">
        <authorList>
            <person name="Nieuwenhuis M."/>
            <person name="Van De Peppel L.J.J."/>
        </authorList>
    </citation>
    <scope>NUCLEOTIDE SEQUENCE</scope>
    <source>
        <strain evidence="3">AP01</strain>
        <tissue evidence="3">Mycelium</tissue>
    </source>
</reference>
<organism evidence="3 4">
    <name type="scientific">Asterophora parasitica</name>
    <dbReference type="NCBI Taxonomy" id="117018"/>
    <lineage>
        <taxon>Eukaryota</taxon>
        <taxon>Fungi</taxon>
        <taxon>Dikarya</taxon>
        <taxon>Basidiomycota</taxon>
        <taxon>Agaricomycotina</taxon>
        <taxon>Agaricomycetes</taxon>
        <taxon>Agaricomycetidae</taxon>
        <taxon>Agaricales</taxon>
        <taxon>Tricholomatineae</taxon>
        <taxon>Lyophyllaceae</taxon>
        <taxon>Asterophora</taxon>
    </lineage>
</organism>
<feature type="region of interest" description="Disordered" evidence="2">
    <location>
        <begin position="288"/>
        <end position="320"/>
    </location>
</feature>
<dbReference type="EMBL" id="JABCKV010000022">
    <property type="protein sequence ID" value="KAG5646341.1"/>
    <property type="molecule type" value="Genomic_DNA"/>
</dbReference>
<evidence type="ECO:0000313" key="3">
    <source>
        <dbReference type="EMBL" id="KAG5646341.1"/>
    </source>
</evidence>
<evidence type="ECO:0000256" key="1">
    <source>
        <dbReference type="SAM" id="Coils"/>
    </source>
</evidence>
<feature type="region of interest" description="Disordered" evidence="2">
    <location>
        <begin position="201"/>
        <end position="221"/>
    </location>
</feature>
<protein>
    <submittedName>
        <fullName evidence="3">Uncharacterized protein</fullName>
    </submittedName>
</protein>
<reference evidence="3" key="2">
    <citation type="submission" date="2021-10" db="EMBL/GenBank/DDBJ databases">
        <title>Phylogenomics reveals ancestral predisposition of the termite-cultivated fungus Termitomyces towards a domesticated lifestyle.</title>
        <authorList>
            <person name="Auxier B."/>
            <person name="Grum-Grzhimaylo A."/>
            <person name="Cardenas M.E."/>
            <person name="Lodge J.D."/>
            <person name="Laessoe T."/>
            <person name="Pedersen O."/>
            <person name="Smith M.E."/>
            <person name="Kuyper T.W."/>
            <person name="Franco-Molano E.A."/>
            <person name="Baroni T.J."/>
            <person name="Aanen D.K."/>
        </authorList>
    </citation>
    <scope>NUCLEOTIDE SEQUENCE</scope>
    <source>
        <strain evidence="3">AP01</strain>
        <tissue evidence="3">Mycelium</tissue>
    </source>
</reference>
<name>A0A9P7GAP6_9AGAR</name>
<comment type="caution">
    <text evidence="3">The sequence shown here is derived from an EMBL/GenBank/DDBJ whole genome shotgun (WGS) entry which is preliminary data.</text>
</comment>